<evidence type="ECO:0000313" key="1">
    <source>
        <dbReference type="EMBL" id="KKN65049.1"/>
    </source>
</evidence>
<sequence>MQNIVKISHITKMIIKLLRYHKISNDDGKGKKKISMKRKTDKKKILLLDILPYLEDFL</sequence>
<dbReference type="EMBL" id="LAZR01000536">
    <property type="protein sequence ID" value="KKN65049.1"/>
    <property type="molecule type" value="Genomic_DNA"/>
</dbReference>
<name>A0A0F9SDE3_9ZZZZ</name>
<protein>
    <submittedName>
        <fullName evidence="1">Uncharacterized protein</fullName>
    </submittedName>
</protein>
<gene>
    <name evidence="1" type="ORF">LCGC14_0485480</name>
</gene>
<reference evidence="1" key="1">
    <citation type="journal article" date="2015" name="Nature">
        <title>Complex archaea that bridge the gap between prokaryotes and eukaryotes.</title>
        <authorList>
            <person name="Spang A."/>
            <person name="Saw J.H."/>
            <person name="Jorgensen S.L."/>
            <person name="Zaremba-Niedzwiedzka K."/>
            <person name="Martijn J."/>
            <person name="Lind A.E."/>
            <person name="van Eijk R."/>
            <person name="Schleper C."/>
            <person name="Guy L."/>
            <person name="Ettema T.J."/>
        </authorList>
    </citation>
    <scope>NUCLEOTIDE SEQUENCE</scope>
</reference>
<proteinExistence type="predicted"/>
<dbReference type="AlphaFoldDB" id="A0A0F9SDE3"/>
<organism evidence="1">
    <name type="scientific">marine sediment metagenome</name>
    <dbReference type="NCBI Taxonomy" id="412755"/>
    <lineage>
        <taxon>unclassified sequences</taxon>
        <taxon>metagenomes</taxon>
        <taxon>ecological metagenomes</taxon>
    </lineage>
</organism>
<accession>A0A0F9SDE3</accession>
<comment type="caution">
    <text evidence="1">The sequence shown here is derived from an EMBL/GenBank/DDBJ whole genome shotgun (WGS) entry which is preliminary data.</text>
</comment>